<evidence type="ECO:0000256" key="1">
    <source>
        <dbReference type="SAM" id="Coils"/>
    </source>
</evidence>
<dbReference type="PANTHER" id="PTHR14421:SF3">
    <property type="entry name" value="SPERMATOGENESIS-ASSOCIATED PROTEIN 1"/>
    <property type="match status" value="1"/>
</dbReference>
<dbReference type="AlphaFoldDB" id="A0A482X994"/>
<evidence type="ECO:0000256" key="2">
    <source>
        <dbReference type="SAM" id="MobiDB-lite"/>
    </source>
</evidence>
<dbReference type="Proteomes" id="UP000291343">
    <property type="component" value="Unassembled WGS sequence"/>
</dbReference>
<keyword evidence="5" id="KW-1185">Reference proteome</keyword>
<feature type="compositionally biased region" description="Polar residues" evidence="2">
    <location>
        <begin position="100"/>
        <end position="115"/>
    </location>
</feature>
<dbReference type="OrthoDB" id="6610556at2759"/>
<reference evidence="4 5" key="1">
    <citation type="journal article" date="2017" name="Gigascience">
        <title>Genome sequence of the small brown planthopper, Laodelphax striatellus.</title>
        <authorList>
            <person name="Zhu J."/>
            <person name="Jiang F."/>
            <person name="Wang X."/>
            <person name="Yang P."/>
            <person name="Bao Y."/>
            <person name="Zhao W."/>
            <person name="Wang W."/>
            <person name="Lu H."/>
            <person name="Wang Q."/>
            <person name="Cui N."/>
            <person name="Li J."/>
            <person name="Chen X."/>
            <person name="Luo L."/>
            <person name="Yu J."/>
            <person name="Kang L."/>
            <person name="Cui F."/>
        </authorList>
    </citation>
    <scope>NUCLEOTIDE SEQUENCE [LARGE SCALE GENOMIC DNA]</scope>
    <source>
        <strain evidence="4">Lst14</strain>
    </source>
</reference>
<dbReference type="InterPro" id="IPR039062">
    <property type="entry name" value="SPAT1"/>
</dbReference>
<sequence length="201" mass="22787">MDISHKDQEALERLLENTQKIQLLSEINEVLQERQEVVQKHNKLLQNASDLQNQVQETKLMIQKLWLVRVEETKKRGSDLESELKALRQQLALAQQQSGNSSVTSIKITEPLDSSKSSKDMPSRKANYKITASRLQGEIKTLQHRVNTTKLRLLTEVKNKSQAENEVRQLRLQLSRRNSNAPSAAGTPISANSPRSTENVA</sequence>
<feature type="coiled-coil region" evidence="1">
    <location>
        <begin position="27"/>
        <end position="97"/>
    </location>
</feature>
<accession>A0A482X994</accession>
<feature type="region of interest" description="Disordered" evidence="2">
    <location>
        <begin position="100"/>
        <end position="125"/>
    </location>
</feature>
<dbReference type="EMBL" id="QKKF02015641">
    <property type="protein sequence ID" value="RZF42038.1"/>
    <property type="molecule type" value="Genomic_DNA"/>
</dbReference>
<keyword evidence="1" id="KW-0175">Coiled coil</keyword>
<dbReference type="PANTHER" id="PTHR14421">
    <property type="entry name" value="SPERMATOGENESIS-ASSOCIATED PROTEIN 1"/>
    <property type="match status" value="1"/>
</dbReference>
<comment type="caution">
    <text evidence="4">The sequence shown here is derived from an EMBL/GenBank/DDBJ whole genome shotgun (WGS) entry which is preliminary data.</text>
</comment>
<feature type="domain" description="Spermatogenesis-associated protein 1 C-terminal" evidence="3">
    <location>
        <begin position="26"/>
        <end position="175"/>
    </location>
</feature>
<dbReference type="InterPro" id="IPR031478">
    <property type="entry name" value="SPATA1_C"/>
</dbReference>
<gene>
    <name evidence="4" type="ORF">LSTR_LSTR006631</name>
</gene>
<name>A0A482X994_LAOST</name>
<dbReference type="SMR" id="A0A482X994"/>
<evidence type="ECO:0000313" key="5">
    <source>
        <dbReference type="Proteomes" id="UP000291343"/>
    </source>
</evidence>
<feature type="region of interest" description="Disordered" evidence="2">
    <location>
        <begin position="172"/>
        <end position="201"/>
    </location>
</feature>
<dbReference type="Pfam" id="PF15743">
    <property type="entry name" value="SPATA1_C"/>
    <property type="match status" value="1"/>
</dbReference>
<protein>
    <recommendedName>
        <fullName evidence="3">Spermatogenesis-associated protein 1 C-terminal domain-containing protein</fullName>
    </recommendedName>
</protein>
<evidence type="ECO:0000313" key="4">
    <source>
        <dbReference type="EMBL" id="RZF42038.1"/>
    </source>
</evidence>
<evidence type="ECO:0000259" key="3">
    <source>
        <dbReference type="Pfam" id="PF15743"/>
    </source>
</evidence>
<dbReference type="InParanoid" id="A0A482X994"/>
<feature type="compositionally biased region" description="Polar residues" evidence="2">
    <location>
        <begin position="189"/>
        <end position="201"/>
    </location>
</feature>
<proteinExistence type="predicted"/>
<organism evidence="4 5">
    <name type="scientific">Laodelphax striatellus</name>
    <name type="common">Small brown planthopper</name>
    <name type="synonym">Delphax striatella</name>
    <dbReference type="NCBI Taxonomy" id="195883"/>
    <lineage>
        <taxon>Eukaryota</taxon>
        <taxon>Metazoa</taxon>
        <taxon>Ecdysozoa</taxon>
        <taxon>Arthropoda</taxon>
        <taxon>Hexapoda</taxon>
        <taxon>Insecta</taxon>
        <taxon>Pterygota</taxon>
        <taxon>Neoptera</taxon>
        <taxon>Paraneoptera</taxon>
        <taxon>Hemiptera</taxon>
        <taxon>Auchenorrhyncha</taxon>
        <taxon>Fulgoroidea</taxon>
        <taxon>Delphacidae</taxon>
        <taxon>Criomorphinae</taxon>
        <taxon>Laodelphax</taxon>
    </lineage>
</organism>